<feature type="non-terminal residue" evidence="1">
    <location>
        <position position="46"/>
    </location>
</feature>
<sequence>MTDNFSKVEEVFLYETEAAENTAKDMMANNLSVSEFLTVLDTGMQE</sequence>
<evidence type="ECO:0000313" key="1">
    <source>
        <dbReference type="EMBL" id="GAH33689.1"/>
    </source>
</evidence>
<name>X1FWH6_9ZZZZ</name>
<dbReference type="EMBL" id="BARU01011827">
    <property type="protein sequence ID" value="GAH33689.1"/>
    <property type="molecule type" value="Genomic_DNA"/>
</dbReference>
<gene>
    <name evidence="1" type="ORF">S03H2_22070</name>
</gene>
<reference evidence="1" key="1">
    <citation type="journal article" date="2014" name="Front. Microbiol.">
        <title>High frequency of phylogenetically diverse reductive dehalogenase-homologous genes in deep subseafloor sedimentary metagenomes.</title>
        <authorList>
            <person name="Kawai M."/>
            <person name="Futagami T."/>
            <person name="Toyoda A."/>
            <person name="Takaki Y."/>
            <person name="Nishi S."/>
            <person name="Hori S."/>
            <person name="Arai W."/>
            <person name="Tsubouchi T."/>
            <person name="Morono Y."/>
            <person name="Uchiyama I."/>
            <person name="Ito T."/>
            <person name="Fujiyama A."/>
            <person name="Inagaki F."/>
            <person name="Takami H."/>
        </authorList>
    </citation>
    <scope>NUCLEOTIDE SEQUENCE</scope>
    <source>
        <strain evidence="1">Expedition CK06-06</strain>
    </source>
</reference>
<dbReference type="AlphaFoldDB" id="X1FWH6"/>
<accession>X1FWH6</accession>
<proteinExistence type="predicted"/>
<protein>
    <submittedName>
        <fullName evidence="1">Uncharacterized protein</fullName>
    </submittedName>
</protein>
<organism evidence="1">
    <name type="scientific">marine sediment metagenome</name>
    <dbReference type="NCBI Taxonomy" id="412755"/>
    <lineage>
        <taxon>unclassified sequences</taxon>
        <taxon>metagenomes</taxon>
        <taxon>ecological metagenomes</taxon>
    </lineage>
</organism>
<comment type="caution">
    <text evidence="1">The sequence shown here is derived from an EMBL/GenBank/DDBJ whole genome shotgun (WGS) entry which is preliminary data.</text>
</comment>